<dbReference type="AlphaFoldDB" id="A0A1F8BJU0"/>
<feature type="domain" description="DUF5660" evidence="3">
    <location>
        <begin position="104"/>
        <end position="210"/>
    </location>
</feature>
<evidence type="ECO:0000256" key="2">
    <source>
        <dbReference type="SAM" id="MobiDB-lite"/>
    </source>
</evidence>
<proteinExistence type="predicted"/>
<reference evidence="4 5" key="1">
    <citation type="journal article" date="2016" name="Nat. Commun.">
        <title>Thousands of microbial genomes shed light on interconnected biogeochemical processes in an aquifer system.</title>
        <authorList>
            <person name="Anantharaman K."/>
            <person name="Brown C.T."/>
            <person name="Hug L.A."/>
            <person name="Sharon I."/>
            <person name="Castelle C.J."/>
            <person name="Probst A.J."/>
            <person name="Thomas B.C."/>
            <person name="Singh A."/>
            <person name="Wilkins M.J."/>
            <person name="Karaoz U."/>
            <person name="Brodie E.L."/>
            <person name="Williams K.H."/>
            <person name="Hubbard S.S."/>
            <person name="Banfield J.F."/>
        </authorList>
    </citation>
    <scope>NUCLEOTIDE SEQUENCE [LARGE SCALE GENOMIC DNA]</scope>
</reference>
<comment type="caution">
    <text evidence="4">The sequence shown here is derived from an EMBL/GenBank/DDBJ whole genome shotgun (WGS) entry which is preliminary data.</text>
</comment>
<dbReference type="InterPro" id="IPR043719">
    <property type="entry name" value="DUF5660"/>
</dbReference>
<keyword evidence="1" id="KW-0175">Coiled coil</keyword>
<evidence type="ECO:0000259" key="3">
    <source>
        <dbReference type="Pfam" id="PF18904"/>
    </source>
</evidence>
<evidence type="ECO:0000256" key="1">
    <source>
        <dbReference type="SAM" id="Coils"/>
    </source>
</evidence>
<feature type="compositionally biased region" description="Polar residues" evidence="2">
    <location>
        <begin position="1"/>
        <end position="15"/>
    </location>
</feature>
<protein>
    <recommendedName>
        <fullName evidence="3">DUF5660 domain-containing protein</fullName>
    </recommendedName>
</protein>
<dbReference type="Pfam" id="PF18904">
    <property type="entry name" value="DUF5660"/>
    <property type="match status" value="1"/>
</dbReference>
<gene>
    <name evidence="4" type="ORF">A2893_06720</name>
</gene>
<dbReference type="Proteomes" id="UP000176725">
    <property type="component" value="Unassembled WGS sequence"/>
</dbReference>
<organism evidence="4 5">
    <name type="scientific">Candidatus Woesebacteria bacterium RIFCSPLOWO2_01_FULL_39_25</name>
    <dbReference type="NCBI Taxonomy" id="1802521"/>
    <lineage>
        <taxon>Bacteria</taxon>
        <taxon>Candidatus Woeseibacteriota</taxon>
    </lineage>
</organism>
<sequence length="210" mass="24059">MNNNNKKGQKFTRQPNPLEALKDIGTSTADQMKREASKLPGDFMEQLLGIRPQPRNFSGELIPGEAIEINEVFSGRYEEIQRSKKQVALERKLLEEERVQVEKKTNELRMNLHAIREEILILAQKTENLAEETQIAAMQGAVEPGIYHVIFFEKLLDFLKSFSKKIEEASVWLHAVNKRAAKKNVWGAHYKSHGAKYLLSSEHYLQRSAG</sequence>
<feature type="region of interest" description="Disordered" evidence="2">
    <location>
        <begin position="1"/>
        <end position="35"/>
    </location>
</feature>
<name>A0A1F8BJU0_9BACT</name>
<feature type="coiled-coil region" evidence="1">
    <location>
        <begin position="77"/>
        <end position="118"/>
    </location>
</feature>
<evidence type="ECO:0000313" key="5">
    <source>
        <dbReference type="Proteomes" id="UP000176725"/>
    </source>
</evidence>
<dbReference type="EMBL" id="MGHH01000012">
    <property type="protein sequence ID" value="OGM64230.1"/>
    <property type="molecule type" value="Genomic_DNA"/>
</dbReference>
<accession>A0A1F8BJU0</accession>
<evidence type="ECO:0000313" key="4">
    <source>
        <dbReference type="EMBL" id="OGM64230.1"/>
    </source>
</evidence>